<evidence type="ECO:0000256" key="2">
    <source>
        <dbReference type="SAM" id="MobiDB-lite"/>
    </source>
</evidence>
<feature type="transmembrane region" description="Helical" evidence="3">
    <location>
        <begin position="376"/>
        <end position="395"/>
    </location>
</feature>
<evidence type="ECO:0000256" key="3">
    <source>
        <dbReference type="SAM" id="Phobius"/>
    </source>
</evidence>
<gene>
    <name evidence="4" type="ORF">COT44_03815</name>
</gene>
<dbReference type="AlphaFoldDB" id="A0A2M6XCB6"/>
<evidence type="ECO:0000313" key="5">
    <source>
        <dbReference type="Proteomes" id="UP000228996"/>
    </source>
</evidence>
<feature type="transmembrane region" description="Helical" evidence="3">
    <location>
        <begin position="180"/>
        <end position="200"/>
    </location>
</feature>
<dbReference type="PANTHER" id="PTHR12558:SF13">
    <property type="entry name" value="CELL DIVISION CYCLE PROTEIN 27 HOMOLOG"/>
    <property type="match status" value="1"/>
</dbReference>
<sequence length="667" mass="74089">MLEKLTKIINRLILLKIAGLVFILPLFFLPLTYDFFEFNKNVLLVFAVIFLTLLWMVKMVINKTVTFRHTVFDLPILGIAAAFIISSLAISPNKLETLLSVNSTGTIIAFTLLFFLITNHFGKEDIAGSASVRPPSGDGLLYCYIVSITLLALISLTEFLKLTSFLPLTDWLKSVNFTPTGAILSLITILIPAIIISVSLLASKIKTTKKPLLLLSGLSVLIMTAALALGLRQLYLSRPILLSINEGWVIAIETLKQSPFWGIGPDNFITAFTRFHSLAYNNTNLWSIRFGISSNWYFQLFTTTGLFGLVMFLWLIKRSFKGGLTLLKNKAALVAVFVLLAILPPNFILLFTLYLLVAVLAVESPATELEEKSTPLPWLLFIPILIFSLGGLYLFGKNWLADYYFHKSLVAYSQNNGLDTYNWQIKAIAQAPYSFSYHVAYSQTNLALANALAGKKDLTDQDRQNISTLIQQAIREAKIAVSLDPQNVTAWENLALIYRGLINFAQDAENWTVASYQQTLTLDPLNPNLRVALGGVYFSLKNWDDAQRQFEIAVQLKPNFANAHYNLSATYREQAKFNKAVAEMQTTLTLVPTDSQDYQKAQNELEALQKKLAETAKKEGVKPSETLKPPQPAPTGIKPPLTLPTESAPAISPVPTAEPTPIPTTTP</sequence>
<evidence type="ECO:0000313" key="4">
    <source>
        <dbReference type="EMBL" id="PIU03324.1"/>
    </source>
</evidence>
<feature type="transmembrane region" description="Helical" evidence="3">
    <location>
        <begin position="212"/>
        <end position="231"/>
    </location>
</feature>
<feature type="compositionally biased region" description="Pro residues" evidence="2">
    <location>
        <begin position="656"/>
        <end position="667"/>
    </location>
</feature>
<organism evidence="4 5">
    <name type="scientific">Candidatus Shapirobacteria bacterium CG08_land_8_20_14_0_20_39_18</name>
    <dbReference type="NCBI Taxonomy" id="1974883"/>
    <lineage>
        <taxon>Bacteria</taxon>
        <taxon>Candidatus Shapironibacteriota</taxon>
    </lineage>
</organism>
<evidence type="ECO:0000256" key="1">
    <source>
        <dbReference type="PROSITE-ProRule" id="PRU00339"/>
    </source>
</evidence>
<feature type="transmembrane region" description="Helical" evidence="3">
    <location>
        <begin position="332"/>
        <end position="356"/>
    </location>
</feature>
<name>A0A2M6XCB6_9BACT</name>
<feature type="transmembrane region" description="Helical" evidence="3">
    <location>
        <begin position="42"/>
        <end position="60"/>
    </location>
</feature>
<feature type="region of interest" description="Disordered" evidence="2">
    <location>
        <begin position="615"/>
        <end position="667"/>
    </location>
</feature>
<proteinExistence type="predicted"/>
<accession>A0A2M6XCB6</accession>
<dbReference type="Proteomes" id="UP000228996">
    <property type="component" value="Unassembled WGS sequence"/>
</dbReference>
<keyword evidence="3" id="KW-0472">Membrane</keyword>
<feature type="transmembrane region" description="Helical" evidence="3">
    <location>
        <begin position="97"/>
        <end position="118"/>
    </location>
</feature>
<dbReference type="PROSITE" id="PS50005">
    <property type="entry name" value="TPR"/>
    <property type="match status" value="2"/>
</dbReference>
<keyword evidence="3" id="KW-1133">Transmembrane helix</keyword>
<dbReference type="InterPro" id="IPR011990">
    <property type="entry name" value="TPR-like_helical_dom_sf"/>
</dbReference>
<dbReference type="EMBL" id="PEYO01000018">
    <property type="protein sequence ID" value="PIU03324.1"/>
    <property type="molecule type" value="Genomic_DNA"/>
</dbReference>
<feature type="transmembrane region" description="Helical" evidence="3">
    <location>
        <begin position="12"/>
        <end position="36"/>
    </location>
</feature>
<feature type="repeat" description="TPR" evidence="1">
    <location>
        <begin position="561"/>
        <end position="594"/>
    </location>
</feature>
<feature type="transmembrane region" description="Helical" evidence="3">
    <location>
        <begin position="296"/>
        <end position="316"/>
    </location>
</feature>
<keyword evidence="3" id="KW-0812">Transmembrane</keyword>
<reference evidence="5" key="1">
    <citation type="submission" date="2017-09" db="EMBL/GenBank/DDBJ databases">
        <title>Depth-based differentiation of microbial function through sediment-hosted aquifers and enrichment of novel symbionts in the deep terrestrial subsurface.</title>
        <authorList>
            <person name="Probst A.J."/>
            <person name="Ladd B."/>
            <person name="Jarett J.K."/>
            <person name="Geller-Mcgrath D.E."/>
            <person name="Sieber C.M.K."/>
            <person name="Emerson J.B."/>
            <person name="Anantharaman K."/>
            <person name="Thomas B.C."/>
            <person name="Malmstrom R."/>
            <person name="Stieglmeier M."/>
            <person name="Klingl A."/>
            <person name="Woyke T."/>
            <person name="Ryan C.M."/>
            <person name="Banfield J.F."/>
        </authorList>
    </citation>
    <scope>NUCLEOTIDE SEQUENCE [LARGE SCALE GENOMIC DNA]</scope>
</reference>
<feature type="repeat" description="TPR" evidence="1">
    <location>
        <begin position="527"/>
        <end position="560"/>
    </location>
</feature>
<comment type="caution">
    <text evidence="4">The sequence shown here is derived from an EMBL/GenBank/DDBJ whole genome shotgun (WGS) entry which is preliminary data.</text>
</comment>
<dbReference type="SMART" id="SM00028">
    <property type="entry name" value="TPR"/>
    <property type="match status" value="3"/>
</dbReference>
<dbReference type="SUPFAM" id="SSF48452">
    <property type="entry name" value="TPR-like"/>
    <property type="match status" value="1"/>
</dbReference>
<keyword evidence="1" id="KW-0802">TPR repeat</keyword>
<feature type="transmembrane region" description="Helical" evidence="3">
    <location>
        <begin position="139"/>
        <end position="160"/>
    </location>
</feature>
<dbReference type="PANTHER" id="PTHR12558">
    <property type="entry name" value="CELL DIVISION CYCLE 16,23,27"/>
    <property type="match status" value="1"/>
</dbReference>
<feature type="transmembrane region" description="Helical" evidence="3">
    <location>
        <begin position="72"/>
        <end position="91"/>
    </location>
</feature>
<protein>
    <submittedName>
        <fullName evidence="4">Uncharacterized protein</fullName>
    </submittedName>
</protein>
<dbReference type="InterPro" id="IPR019734">
    <property type="entry name" value="TPR_rpt"/>
</dbReference>
<dbReference type="Gene3D" id="1.25.40.10">
    <property type="entry name" value="Tetratricopeptide repeat domain"/>
    <property type="match status" value="2"/>
</dbReference>